<keyword evidence="7" id="KW-1185">Reference proteome</keyword>
<proteinExistence type="predicted"/>
<dbReference type="InterPro" id="IPR014906">
    <property type="entry name" value="PRP4-like"/>
</dbReference>
<dbReference type="Gene3D" id="2.60.120.620">
    <property type="entry name" value="q2cbj1_9rhob like domain"/>
    <property type="match status" value="1"/>
</dbReference>
<evidence type="ECO:0000313" key="6">
    <source>
        <dbReference type="EMBL" id="KAL1633193.1"/>
    </source>
</evidence>
<sequence>MHAYGQDVDMGGIDLANVPIDRDYSLPSGASGVPSEKASAILAQFERKRLAATIAVPTDDTKVRLRLRELGEPITLFGEGPGDRRDRLRELLTQQLESGQHDAEGDMQMRDQEGEAEAEDEGNEEFYTEGLEELLEARKDIARYSLPRAQTRIAYQKMESTIPLRTHVKHRKALKERLEGFDLFGSQIAGDRPVSMARFSPSGEMIVAGNWGGSIRLLDVPNLNEKGVLRGHTDRIGGLAWYPGATLSDGNVSPSSLNLASGGGEGQVHLWSLEQDTPISTLSGHTGRVCRVEFHPSGKYLASASFDTTWRLWDVNTTTELLLQEGHSREVYTVSFNHDGSLIASAGLDSIGRVWDLRTGRMVMLLDSHSSPIYGLDWSADGYRVLSGSGDGFAKCWDVRAVREMGSIGAHRGGVTDLRWFKGIDGPANGYTPQNDDSGNMQPKKAGTFFVSSGFDKNVRIFSADDWALCKTLSGHSGNVLSTDVSHDANAERSTMTNFSDIDLAESENSETDSEAEFSSGASESTVDDRDRHAKVSCEALDGINGVGSFVSSGPLDTAVDPQIHIDGVGDIDLPLSQHNAQSLVKACHQAPFGKGSETIINTSIRNTWELNPDKFQIRNLAWTHMLKDLVAKISEELGIASSGWNVEAQLYKMLLYEKGAMFKPHRDTEKVPRMFGILVICLPCPYTGGVVKVKHAGQEKTFRFEEMEQSYVCWFADVTHEVTEITSGYRWVLTYNLINTSSSSELEYCYILNHKYTDANLRYDGLKGRDMVVVQALKEASEEASFCYFLANLQREVFGSCMAEIPYSGYVRHDKTMSGFESSKGFHVIDSDEEVTLKLKHAIDQNGMFIGDAEISEDIIVQLKPFIRDPDEEDFAEYWGNEGCSATHWYRDSNYLQQRRRNNWKPTAHPDTSKDIRYLIDYLRRNVDASPADADRRHDLQSAIELIFLGERSHKMERSDYPISQAVKACYTLQDTALFESAADLVDQRLDDEALNSVIAWMSTAGFAPLQKGLRRCFTREKKIHLMNEALDDCEGMSVHDAPALVKLVKDSKEPEKTFERIIAAAKRNLSGTPSIIALLAHMSTAAKSGELRIPAEKAKETLHELLIQSISTFDLDQERVEEEMPLAGIGWTRYAIQHGKKPRSIPQLKGETLAQFFEFISEFRLESELDQVLDKIKACVEKADSELFHLVLIPFLRTLLPISRSYDASWDTSGTRYTSLYQTIISAYIKRYVGDEPRRLQDWTRDRVECPCEYCTLHLKDFLQRPNEKWGHFRFREDRRKHLQYSLGRYIATSYTFQTLRGPSPLTLLIGKTENEWRKEWDPWNERFQKADQELQHLDSAVDLKKVLGSQYSKLIGFKDIRAPASVNDKEPPFEATKDKPGFVYSDKSAAALRLQRSNGAGAASSSSAQQTAEHATTRGRGTRDQQQLDTKTGNADASRAARSTGSKRAAPETKKPAKRRK</sequence>
<feature type="domain" description="Pre-mRNA processing factor 4 (PRP4)-like" evidence="5">
    <location>
        <begin position="58"/>
        <end position="106"/>
    </location>
</feature>
<accession>A0ABR3T0V8</accession>
<dbReference type="Pfam" id="PF00400">
    <property type="entry name" value="WD40"/>
    <property type="match status" value="4"/>
</dbReference>
<feature type="region of interest" description="Disordered" evidence="4">
    <location>
        <begin position="1399"/>
        <end position="1464"/>
    </location>
</feature>
<evidence type="ECO:0000256" key="3">
    <source>
        <dbReference type="PROSITE-ProRule" id="PRU00221"/>
    </source>
</evidence>
<feature type="repeat" description="WD" evidence="3">
    <location>
        <begin position="282"/>
        <end position="323"/>
    </location>
</feature>
<evidence type="ECO:0000256" key="4">
    <source>
        <dbReference type="SAM" id="MobiDB-lite"/>
    </source>
</evidence>
<feature type="repeat" description="WD" evidence="3">
    <location>
        <begin position="324"/>
        <end position="365"/>
    </location>
</feature>
<comment type="caution">
    <text evidence="6">The sequence shown here is derived from an EMBL/GenBank/DDBJ whole genome shotgun (WGS) entry which is preliminary data.</text>
</comment>
<evidence type="ECO:0000256" key="2">
    <source>
        <dbReference type="ARBA" id="ARBA00022737"/>
    </source>
</evidence>
<dbReference type="Gene3D" id="2.130.10.10">
    <property type="entry name" value="YVTN repeat-like/Quinoprotein amine dehydrogenase"/>
    <property type="match status" value="4"/>
</dbReference>
<feature type="compositionally biased region" description="Acidic residues" evidence="4">
    <location>
        <begin position="114"/>
        <end position="124"/>
    </location>
</feature>
<dbReference type="PROSITE" id="PS50082">
    <property type="entry name" value="WD_REPEATS_2"/>
    <property type="match status" value="3"/>
</dbReference>
<feature type="compositionally biased region" description="Low complexity" evidence="4">
    <location>
        <begin position="1402"/>
        <end position="1411"/>
    </location>
</feature>
<organism evidence="6 7">
    <name type="scientific">Neofusicoccum ribis</name>
    <dbReference type="NCBI Taxonomy" id="45134"/>
    <lineage>
        <taxon>Eukaryota</taxon>
        <taxon>Fungi</taxon>
        <taxon>Dikarya</taxon>
        <taxon>Ascomycota</taxon>
        <taxon>Pezizomycotina</taxon>
        <taxon>Dothideomycetes</taxon>
        <taxon>Dothideomycetes incertae sedis</taxon>
        <taxon>Botryosphaeriales</taxon>
        <taxon>Botryosphaeriaceae</taxon>
        <taxon>Neofusicoccum</taxon>
    </lineage>
</organism>
<evidence type="ECO:0000259" key="5">
    <source>
        <dbReference type="SMART" id="SM00500"/>
    </source>
</evidence>
<evidence type="ECO:0000256" key="1">
    <source>
        <dbReference type="ARBA" id="ARBA00022574"/>
    </source>
</evidence>
<reference evidence="6 7" key="1">
    <citation type="submission" date="2024-02" db="EMBL/GenBank/DDBJ databases">
        <title>De novo assembly and annotation of 12 fungi associated with fruit tree decline syndrome in Ontario, Canada.</title>
        <authorList>
            <person name="Sulman M."/>
            <person name="Ellouze W."/>
            <person name="Ilyukhin E."/>
        </authorList>
    </citation>
    <scope>NUCLEOTIDE SEQUENCE [LARGE SCALE GENOMIC DNA]</scope>
    <source>
        <strain evidence="6 7">M1-105</strain>
    </source>
</reference>
<dbReference type="InterPro" id="IPR036322">
    <property type="entry name" value="WD40_repeat_dom_sf"/>
</dbReference>
<dbReference type="InterPro" id="IPR036285">
    <property type="entry name" value="PRP4-like_sf"/>
</dbReference>
<dbReference type="SMART" id="SM00320">
    <property type="entry name" value="WD40"/>
    <property type="match status" value="6"/>
</dbReference>
<dbReference type="PROSITE" id="PS00678">
    <property type="entry name" value="WD_REPEATS_1"/>
    <property type="match status" value="1"/>
</dbReference>
<feature type="region of interest" description="Disordered" evidence="4">
    <location>
        <begin position="96"/>
        <end position="124"/>
    </location>
</feature>
<dbReference type="PROSITE" id="PS50294">
    <property type="entry name" value="WD_REPEATS_REGION"/>
    <property type="match status" value="3"/>
</dbReference>
<dbReference type="PANTHER" id="PTHR19846:SF0">
    <property type="entry name" value="PRE-MRNA PROCESSING FACTOR 4"/>
    <property type="match status" value="1"/>
</dbReference>
<dbReference type="InterPro" id="IPR015943">
    <property type="entry name" value="WD40/YVTN_repeat-like_dom_sf"/>
</dbReference>
<dbReference type="InterPro" id="IPR001680">
    <property type="entry name" value="WD40_rpt"/>
</dbReference>
<feature type="compositionally biased region" description="Polar residues" evidence="4">
    <location>
        <begin position="1427"/>
        <end position="1449"/>
    </location>
</feature>
<dbReference type="SUPFAM" id="SSF158230">
    <property type="entry name" value="PRP4-like"/>
    <property type="match status" value="1"/>
</dbReference>
<dbReference type="CDD" id="cd00200">
    <property type="entry name" value="WD40"/>
    <property type="match status" value="1"/>
</dbReference>
<evidence type="ECO:0000313" key="7">
    <source>
        <dbReference type="Proteomes" id="UP001521116"/>
    </source>
</evidence>
<keyword evidence="1 3" id="KW-0853">WD repeat</keyword>
<feature type="compositionally biased region" description="Basic and acidic residues" evidence="4">
    <location>
        <begin position="99"/>
        <end position="113"/>
    </location>
</feature>
<keyword evidence="2" id="KW-0677">Repeat</keyword>
<feature type="region of interest" description="Disordered" evidence="4">
    <location>
        <begin position="508"/>
        <end position="531"/>
    </location>
</feature>
<feature type="repeat" description="WD" evidence="3">
    <location>
        <begin position="366"/>
        <end position="407"/>
    </location>
</feature>
<gene>
    <name evidence="6" type="ORF">SLS56_003056</name>
</gene>
<protein>
    <recommendedName>
        <fullName evidence="5">Pre-mRNA processing factor 4 (PRP4)-like domain-containing protein</fullName>
    </recommendedName>
</protein>
<dbReference type="Gene3D" id="4.10.280.110">
    <property type="entry name" value="Pre-mRNA processing factor 4 domain"/>
    <property type="match status" value="1"/>
</dbReference>
<dbReference type="SMART" id="SM00500">
    <property type="entry name" value="SFM"/>
    <property type="match status" value="1"/>
</dbReference>
<name>A0ABR3T0V8_9PEZI</name>
<dbReference type="EMBL" id="JAJVDC020000023">
    <property type="protein sequence ID" value="KAL1633193.1"/>
    <property type="molecule type" value="Genomic_DNA"/>
</dbReference>
<dbReference type="PANTHER" id="PTHR19846">
    <property type="entry name" value="WD40 REPEAT PROTEIN"/>
    <property type="match status" value="1"/>
</dbReference>
<dbReference type="SUPFAM" id="SSF50978">
    <property type="entry name" value="WD40 repeat-like"/>
    <property type="match status" value="1"/>
</dbReference>
<dbReference type="Pfam" id="PF08799">
    <property type="entry name" value="PRP4"/>
    <property type="match status" value="1"/>
</dbReference>
<dbReference type="Proteomes" id="UP001521116">
    <property type="component" value="Unassembled WGS sequence"/>
</dbReference>
<dbReference type="InterPro" id="IPR019775">
    <property type="entry name" value="WD40_repeat_CS"/>
</dbReference>